<feature type="compositionally biased region" description="Low complexity" evidence="1">
    <location>
        <begin position="132"/>
        <end position="147"/>
    </location>
</feature>
<geneLocation type="plasmid" evidence="3">
    <name>1</name>
</geneLocation>
<evidence type="ECO:0000313" key="2">
    <source>
        <dbReference type="EMBL" id="AHD24314.1"/>
    </source>
</evidence>
<dbReference type="Proteomes" id="UP000018781">
    <property type="component" value="Plasmid unnamed"/>
</dbReference>
<dbReference type="RefSeq" id="WP_024100415.1">
    <property type="nucleotide sequence ID" value="NC_023144.1"/>
</dbReference>
<dbReference type="GeneID" id="29939855"/>
<evidence type="ECO:0000313" key="3">
    <source>
        <dbReference type="Proteomes" id="UP000018781"/>
    </source>
</evidence>
<dbReference type="EMBL" id="CP006997">
    <property type="protein sequence ID" value="AHD24314.1"/>
    <property type="molecule type" value="Genomic_DNA"/>
</dbReference>
<feature type="region of interest" description="Disordered" evidence="1">
    <location>
        <begin position="132"/>
        <end position="170"/>
    </location>
</feature>
<dbReference type="KEGG" id="rpy:Y013_26100"/>
<protein>
    <submittedName>
        <fullName evidence="2">Uncharacterized protein</fullName>
    </submittedName>
</protein>
<gene>
    <name evidence="2" type="ORF">Y013_26100</name>
</gene>
<sequence length="170" mass="17851">MTRSSLPLRARTASTALRRAHAARRTSTLGSAGWVASQQGAPNTLVRRQKMTTATALRLDRIVDELVTAFRASNGAAAISSTVALGVAPEIHDRLICAYLLDKASPAPTGAQVRVEIKREGPQISVQVTLEPAATTTSIAPTPSAPAHGAGDTSGPGERVRPQSLERRAR</sequence>
<feature type="compositionally biased region" description="Basic and acidic residues" evidence="1">
    <location>
        <begin position="158"/>
        <end position="170"/>
    </location>
</feature>
<organism evidence="2 3">
    <name type="scientific">Rhodococcus pyridinivorans SB3094</name>
    <dbReference type="NCBI Taxonomy" id="1435356"/>
    <lineage>
        <taxon>Bacteria</taxon>
        <taxon>Bacillati</taxon>
        <taxon>Actinomycetota</taxon>
        <taxon>Actinomycetes</taxon>
        <taxon>Mycobacteriales</taxon>
        <taxon>Nocardiaceae</taxon>
        <taxon>Rhodococcus</taxon>
    </lineage>
</organism>
<accession>V9XQJ5</accession>
<evidence type="ECO:0000256" key="1">
    <source>
        <dbReference type="SAM" id="MobiDB-lite"/>
    </source>
</evidence>
<dbReference type="PATRIC" id="fig|1435356.3.peg.5255"/>
<keyword evidence="2" id="KW-0614">Plasmid</keyword>
<dbReference type="AlphaFoldDB" id="V9XQJ5"/>
<reference evidence="2 3" key="1">
    <citation type="journal article" date="2014" name="Genome Announc.">
        <title>Complete Genome of Rhodococcus pyridinivorans SB3094, a Methyl-Ethyl-Ketone-Degrading Bacterium Used for Bioaugmentation.</title>
        <authorList>
            <person name="Dueholm M.S."/>
            <person name="Albertsen M."/>
            <person name="D'Imperio S."/>
            <person name="Tale V.P."/>
            <person name="Lewis D."/>
            <person name="Nielsen P.H."/>
            <person name="Nielsen J.L."/>
        </authorList>
    </citation>
    <scope>NUCLEOTIDE SEQUENCE [LARGE SCALE GENOMIC DNA]</scope>
    <source>
        <strain evidence="3">SB3094</strain>
        <plasmid evidence="3">1</plasmid>
    </source>
</reference>
<proteinExistence type="predicted"/>
<name>V9XQJ5_9NOCA</name>
<dbReference type="HOGENOM" id="CLU_1569482_0_0_11"/>